<comment type="caution">
    <text evidence="3">The sequence shown here is derived from an EMBL/GenBank/DDBJ whole genome shotgun (WGS) entry which is preliminary data.</text>
</comment>
<dbReference type="EC" id="1.5.1.-" evidence="3"/>
<reference evidence="4" key="1">
    <citation type="journal article" date="2019" name="Int. J. Syst. Evol. Microbiol.">
        <title>The Global Catalogue of Microorganisms (GCM) 10K type strain sequencing project: providing services to taxonomists for standard genome sequencing and annotation.</title>
        <authorList>
            <consortium name="The Broad Institute Genomics Platform"/>
            <consortium name="The Broad Institute Genome Sequencing Center for Infectious Disease"/>
            <person name="Wu L."/>
            <person name="Ma J."/>
        </authorList>
    </citation>
    <scope>NUCLEOTIDE SEQUENCE [LARGE SCALE GENOMIC DNA]</scope>
    <source>
        <strain evidence="4">KCTC 23707</strain>
    </source>
</reference>
<dbReference type="EMBL" id="JBHUER010000001">
    <property type="protein sequence ID" value="MFD1701421.1"/>
    <property type="molecule type" value="Genomic_DNA"/>
</dbReference>
<dbReference type="InterPro" id="IPR037089">
    <property type="entry name" value="Methyl-teptahyd_DH_N_sf"/>
</dbReference>
<keyword evidence="1 3" id="KW-0560">Oxidoreductase</keyword>
<name>A0ABW4K2P6_9HYPH</name>
<organism evidence="3 4">
    <name type="scientific">Methylopila henanensis</name>
    <dbReference type="NCBI Taxonomy" id="873516"/>
    <lineage>
        <taxon>Bacteria</taxon>
        <taxon>Pseudomonadati</taxon>
        <taxon>Pseudomonadota</taxon>
        <taxon>Alphaproteobacteria</taxon>
        <taxon>Hyphomicrobiales</taxon>
        <taxon>Methylopilaceae</taxon>
        <taxon>Methylopila</taxon>
    </lineage>
</organism>
<dbReference type="Gene3D" id="3.40.50.10280">
    <property type="entry name" value="Methylene-tetrahydromethanopterin dehydrogenase, N-terminal domain"/>
    <property type="match status" value="1"/>
</dbReference>
<dbReference type="InterPro" id="IPR036291">
    <property type="entry name" value="NAD(P)-bd_dom_sf"/>
</dbReference>
<dbReference type="InterPro" id="IPR015259">
    <property type="entry name" value="Methyl-teptahyd_DH_N"/>
</dbReference>
<gene>
    <name evidence="3" type="ORF">ACFSCV_00230</name>
</gene>
<dbReference type="SUPFAM" id="SSF53223">
    <property type="entry name" value="Aminoacid dehydrogenase-like, N-terminal domain"/>
    <property type="match status" value="1"/>
</dbReference>
<proteinExistence type="predicted"/>
<dbReference type="Gene3D" id="3.40.50.720">
    <property type="entry name" value="NAD(P)-binding Rossmann-like Domain"/>
    <property type="match status" value="1"/>
</dbReference>
<evidence type="ECO:0000259" key="2">
    <source>
        <dbReference type="Pfam" id="PF09176"/>
    </source>
</evidence>
<evidence type="ECO:0000256" key="1">
    <source>
        <dbReference type="ARBA" id="ARBA00023002"/>
    </source>
</evidence>
<sequence>MSDAEPIFHMITPLKHTSPFDVNMAVDAGFHIISANVEVGLQDVVPLTQDAMFSRSPDAAKRTVLFIGGKDASLALDQMKAAGSALFPPFEISIFADPAGSFTTAAAMIALVEKKLAATRPEGLKGAKVQVYGATGIVGGIAAVIAAQAGAEVTIVSHRVIEDVEVKAIDFKKRFGVILNCAVATNDEEKKALVADAEVILTAASAGVEVISTEVLKAATSLLVAADINAVPPTGIAGVGANDDGVALPYGVGIGALVIGQVKYQVQHQILKRIRASDTALRIGFLEAYELARKLAA</sequence>
<dbReference type="Proteomes" id="UP001597308">
    <property type="component" value="Unassembled WGS sequence"/>
</dbReference>
<dbReference type="SUPFAM" id="SSF51735">
    <property type="entry name" value="NAD(P)-binding Rossmann-fold domains"/>
    <property type="match status" value="1"/>
</dbReference>
<accession>A0ABW4K2P6</accession>
<feature type="domain" description="Methylene-tetrahydromethanopterin dehydrogenase N-terminal" evidence="2">
    <location>
        <begin position="19"/>
        <end position="99"/>
    </location>
</feature>
<protein>
    <submittedName>
        <fullName evidence="3">NAD(P)-dependent methylenetetrahydromethanopterin dehydrogenase</fullName>
        <ecNumber evidence="3">1.5.1.-</ecNumber>
    </submittedName>
</protein>
<dbReference type="GO" id="GO:0016491">
    <property type="term" value="F:oxidoreductase activity"/>
    <property type="evidence" value="ECO:0007669"/>
    <property type="project" value="UniProtKB-KW"/>
</dbReference>
<evidence type="ECO:0000313" key="4">
    <source>
        <dbReference type="Proteomes" id="UP001597308"/>
    </source>
</evidence>
<dbReference type="RefSeq" id="WP_378795851.1">
    <property type="nucleotide sequence ID" value="NZ_JBHUER010000001.1"/>
</dbReference>
<dbReference type="InterPro" id="IPR046346">
    <property type="entry name" value="Aminoacid_DH-like_N_sf"/>
</dbReference>
<evidence type="ECO:0000313" key="3">
    <source>
        <dbReference type="EMBL" id="MFD1701421.1"/>
    </source>
</evidence>
<keyword evidence="4" id="KW-1185">Reference proteome</keyword>
<dbReference type="Pfam" id="PF09176">
    <property type="entry name" value="Mpt_N"/>
    <property type="match status" value="1"/>
</dbReference>